<proteinExistence type="predicted"/>
<dbReference type="Pfam" id="PF09557">
    <property type="entry name" value="DUF2382"/>
    <property type="match status" value="1"/>
</dbReference>
<dbReference type="PANTHER" id="PTHR38463:SF1">
    <property type="entry name" value="STRESS RESPONSE PROTEIN YSNF"/>
    <property type="match status" value="1"/>
</dbReference>
<dbReference type="InterPro" id="IPR027275">
    <property type="entry name" value="PRC-brl_dom"/>
</dbReference>
<feature type="domain" description="PRC-barrel" evidence="2">
    <location>
        <begin position="18"/>
        <end position="75"/>
    </location>
</feature>
<dbReference type="GO" id="GO:0030077">
    <property type="term" value="C:plasma membrane light-harvesting complex"/>
    <property type="evidence" value="ECO:0007669"/>
    <property type="project" value="InterPro"/>
</dbReference>
<accession>A0A6J4TG96</accession>
<gene>
    <name evidence="4" type="ORF">AVDCRST_MAG13-3472</name>
</gene>
<organism evidence="4">
    <name type="scientific">uncultured Solirubrobacteraceae bacterium</name>
    <dbReference type="NCBI Taxonomy" id="1162706"/>
    <lineage>
        <taxon>Bacteria</taxon>
        <taxon>Bacillati</taxon>
        <taxon>Actinomycetota</taxon>
        <taxon>Thermoleophilia</taxon>
        <taxon>Solirubrobacterales</taxon>
        <taxon>Solirubrobacteraceae</taxon>
        <taxon>environmental samples</taxon>
    </lineage>
</organism>
<feature type="compositionally biased region" description="Basic and acidic residues" evidence="1">
    <location>
        <begin position="141"/>
        <end position="151"/>
    </location>
</feature>
<feature type="domain" description="DUF2382" evidence="3">
    <location>
        <begin position="142"/>
        <end position="253"/>
    </location>
</feature>
<dbReference type="SUPFAM" id="SSF50346">
    <property type="entry name" value="PRC-barrel domain"/>
    <property type="match status" value="1"/>
</dbReference>
<evidence type="ECO:0000259" key="2">
    <source>
        <dbReference type="Pfam" id="PF05239"/>
    </source>
</evidence>
<dbReference type="InterPro" id="IPR019060">
    <property type="entry name" value="DUF2382"/>
</dbReference>
<reference evidence="4" key="1">
    <citation type="submission" date="2020-02" db="EMBL/GenBank/DDBJ databases">
        <authorList>
            <person name="Meier V. D."/>
        </authorList>
    </citation>
    <scope>NUCLEOTIDE SEQUENCE</scope>
    <source>
        <strain evidence="4">AVDCRST_MAG13</strain>
    </source>
</reference>
<evidence type="ECO:0000313" key="4">
    <source>
        <dbReference type="EMBL" id="CAA9522593.1"/>
    </source>
</evidence>
<evidence type="ECO:0000259" key="3">
    <source>
        <dbReference type="Pfam" id="PF09557"/>
    </source>
</evidence>
<name>A0A6J4TG96_9ACTN</name>
<dbReference type="EMBL" id="CADCVO010000549">
    <property type="protein sequence ID" value="CAA9522593.1"/>
    <property type="molecule type" value="Genomic_DNA"/>
</dbReference>
<sequence length="266" mass="29248">MPDINQVAGWRGEKLHGAGGEKLGTIEDIYLDEETEQPEWFAVKTGLFGSNVSFVPVAEATQAEGHVVVPYDKDQVKNAPHAEPDGALSQQEEASLYRHYGLQYSEAGSDSGLPAGGTAPAPTQERGVVGHDTSGPTTDDAMTRSEEELRVGKTSQEVGRARLRKYIVTEDVQTTVPVTREEVRVEREPITDANIADATSGPALSEEEHEVVLHTEEPVVQKDVRPVERVRLDKDVVTEEVQVNETVRKEQIETDLDADADLDRRR</sequence>
<evidence type="ECO:0000256" key="1">
    <source>
        <dbReference type="SAM" id="MobiDB-lite"/>
    </source>
</evidence>
<protein>
    <submittedName>
        <fullName evidence="4">Putative conserved domain protein</fullName>
    </submittedName>
</protein>
<dbReference type="InterPro" id="IPR052967">
    <property type="entry name" value="Stress_Response_Assoc"/>
</dbReference>
<dbReference type="InterPro" id="IPR014747">
    <property type="entry name" value="Bac_photo_RC_H_C"/>
</dbReference>
<dbReference type="AlphaFoldDB" id="A0A6J4TG96"/>
<feature type="region of interest" description="Disordered" evidence="1">
    <location>
        <begin position="105"/>
        <end position="155"/>
    </location>
</feature>
<dbReference type="Pfam" id="PF05239">
    <property type="entry name" value="PRC"/>
    <property type="match status" value="1"/>
</dbReference>
<dbReference type="InterPro" id="IPR011033">
    <property type="entry name" value="PRC_barrel-like_sf"/>
</dbReference>
<dbReference type="Gene3D" id="3.90.50.10">
    <property type="entry name" value="Photosynthetic Reaction Center, subunit H, domain 2"/>
    <property type="match status" value="1"/>
</dbReference>
<dbReference type="PANTHER" id="PTHR38463">
    <property type="entry name" value="STRESS RESPONSE PROTEIN YSNF"/>
    <property type="match status" value="1"/>
</dbReference>
<dbReference type="GO" id="GO:0019684">
    <property type="term" value="P:photosynthesis, light reaction"/>
    <property type="evidence" value="ECO:0007669"/>
    <property type="project" value="InterPro"/>
</dbReference>